<evidence type="ECO:0000313" key="5">
    <source>
        <dbReference type="Proteomes" id="UP001219349"/>
    </source>
</evidence>
<dbReference type="PROSITE" id="PS00330">
    <property type="entry name" value="HEMOLYSIN_CALCIUM"/>
    <property type="match status" value="2"/>
</dbReference>
<keyword evidence="2" id="KW-0964">Secreted</keyword>
<evidence type="ECO:0000256" key="3">
    <source>
        <dbReference type="SAM" id="MobiDB-lite"/>
    </source>
</evidence>
<feature type="region of interest" description="Disordered" evidence="3">
    <location>
        <begin position="20"/>
        <end position="173"/>
    </location>
</feature>
<keyword evidence="5" id="KW-1185">Reference proteome</keyword>
<dbReference type="PANTHER" id="PTHR38340">
    <property type="entry name" value="S-LAYER PROTEIN"/>
    <property type="match status" value="1"/>
</dbReference>
<dbReference type="RefSeq" id="WP_272833694.1">
    <property type="nucleotide sequence ID" value="NZ_CP067136.1"/>
</dbReference>
<dbReference type="Proteomes" id="UP001219349">
    <property type="component" value="Chromosome"/>
</dbReference>
<comment type="subcellular location">
    <subcellularLocation>
        <location evidence="1">Secreted</location>
    </subcellularLocation>
</comment>
<dbReference type="EMBL" id="CP067136">
    <property type="protein sequence ID" value="WCR06434.1"/>
    <property type="molecule type" value="Genomic_DNA"/>
</dbReference>
<organism evidence="4 5">
    <name type="scientific">Paracoccus fistulariae</name>
    <dbReference type="NCBI Taxonomy" id="658446"/>
    <lineage>
        <taxon>Bacteria</taxon>
        <taxon>Pseudomonadati</taxon>
        <taxon>Pseudomonadota</taxon>
        <taxon>Alphaproteobacteria</taxon>
        <taxon>Rhodobacterales</taxon>
        <taxon>Paracoccaceae</taxon>
        <taxon>Paracoccus</taxon>
    </lineage>
</organism>
<sequence>MIAGLMALVGIGMAVDFSSGGNQALPDDDDTLPTDEDLPRSMPGISDVSNFSEGGNTGEEPPGTASTGQILTGGEGADFLMGGADADTITGGGGADDLRGGQGADSIMGGDGDDWIQGDGDYGIGGDDEIHGGAGNDSLAGQGGNDLIWGDEGDDTLLGGDGDDTLFGGPGNDWLSGNAGDDLLVSGGGADDLDGGKGNDTLIGSDDAQTAFLRGGEGDDILMPGAGDFAEGLEGADSFVLKQVDGAIPTVADFDAQEDRVILHLPESMADDARLDLQEDQDGTSVLSVNGQPVARFLQVGGLQTRDIAIQRLPG</sequence>
<dbReference type="InterPro" id="IPR001343">
    <property type="entry name" value="Hemolysn_Ca-bd"/>
</dbReference>
<dbReference type="InterPro" id="IPR018511">
    <property type="entry name" value="Hemolysin-typ_Ca-bd_CS"/>
</dbReference>
<feature type="compositionally biased region" description="Gly residues" evidence="3">
    <location>
        <begin position="90"/>
        <end position="103"/>
    </location>
</feature>
<gene>
    <name evidence="4" type="ORF">JHX87_13170</name>
</gene>
<reference evidence="4 5" key="1">
    <citation type="submission" date="2021-01" db="EMBL/GenBank/DDBJ databases">
        <title>Biogeographic distribution of Paracoccus.</title>
        <authorList>
            <person name="Hollensteiner J."/>
            <person name="Leineberger J."/>
            <person name="Brinkhoff T."/>
            <person name="Daniel R."/>
        </authorList>
    </citation>
    <scope>NUCLEOTIDE SEQUENCE [LARGE SCALE GENOMIC DNA]</scope>
    <source>
        <strain evidence="4 5">KCTC 22803</strain>
    </source>
</reference>
<name>A0ABY7SHF2_9RHOB</name>
<evidence type="ECO:0000256" key="2">
    <source>
        <dbReference type="ARBA" id="ARBA00022525"/>
    </source>
</evidence>
<evidence type="ECO:0000256" key="1">
    <source>
        <dbReference type="ARBA" id="ARBA00004613"/>
    </source>
</evidence>
<dbReference type="PANTHER" id="PTHR38340:SF1">
    <property type="entry name" value="S-LAYER PROTEIN"/>
    <property type="match status" value="1"/>
</dbReference>
<proteinExistence type="predicted"/>
<dbReference type="SUPFAM" id="SSF51120">
    <property type="entry name" value="beta-Roll"/>
    <property type="match status" value="2"/>
</dbReference>
<accession>A0ABY7SHF2</accession>
<dbReference type="Gene3D" id="2.150.10.10">
    <property type="entry name" value="Serralysin-like metalloprotease, C-terminal"/>
    <property type="match status" value="4"/>
</dbReference>
<dbReference type="Pfam" id="PF00353">
    <property type="entry name" value="HemolysinCabind"/>
    <property type="match status" value="4"/>
</dbReference>
<dbReference type="InterPro" id="IPR050557">
    <property type="entry name" value="RTX_toxin/Mannuronan_C5-epim"/>
</dbReference>
<protein>
    <submittedName>
        <fullName evidence="4">Calcium-binding protein</fullName>
    </submittedName>
</protein>
<feature type="compositionally biased region" description="Acidic residues" evidence="3">
    <location>
        <begin position="26"/>
        <end position="36"/>
    </location>
</feature>
<dbReference type="PRINTS" id="PR00313">
    <property type="entry name" value="CABNDNGRPT"/>
</dbReference>
<dbReference type="InterPro" id="IPR011049">
    <property type="entry name" value="Serralysin-like_metalloprot_C"/>
</dbReference>
<evidence type="ECO:0000313" key="4">
    <source>
        <dbReference type="EMBL" id="WCR06434.1"/>
    </source>
</evidence>